<evidence type="ECO:0008006" key="4">
    <source>
        <dbReference type="Google" id="ProtNLM"/>
    </source>
</evidence>
<organism evidence="2 3">
    <name type="scientific">Nocardioides acrostichi</name>
    <dbReference type="NCBI Taxonomy" id="2784339"/>
    <lineage>
        <taxon>Bacteria</taxon>
        <taxon>Bacillati</taxon>
        <taxon>Actinomycetota</taxon>
        <taxon>Actinomycetes</taxon>
        <taxon>Propionibacteriales</taxon>
        <taxon>Nocardioidaceae</taxon>
        <taxon>Nocardioides</taxon>
    </lineage>
</organism>
<sequence length="117" mass="12767">MTIHRAHAGARHAAAFAVVLTAAVLAPLSARADDARPNSEREPAGDTIVRVTGTADNGFGIEYYDGTSEFPPTMSEAMAECSAYAARVGRARCRVEVKTWYRDLEATKHAIRYAKRR</sequence>
<evidence type="ECO:0000256" key="1">
    <source>
        <dbReference type="SAM" id="SignalP"/>
    </source>
</evidence>
<evidence type="ECO:0000313" key="2">
    <source>
        <dbReference type="EMBL" id="MBF4161720.1"/>
    </source>
</evidence>
<reference evidence="2" key="1">
    <citation type="submission" date="2020-11" db="EMBL/GenBank/DDBJ databases">
        <title>Nocardioides sp. CBS4Y-1, whole genome shotgun sequence.</title>
        <authorList>
            <person name="Tuo L."/>
        </authorList>
    </citation>
    <scope>NUCLEOTIDE SEQUENCE</scope>
    <source>
        <strain evidence="2">CBS4Y-1</strain>
    </source>
</reference>
<keyword evidence="1" id="KW-0732">Signal</keyword>
<dbReference type="AlphaFoldDB" id="A0A930Y5X7"/>
<keyword evidence="3" id="KW-1185">Reference proteome</keyword>
<name>A0A930Y5X7_9ACTN</name>
<evidence type="ECO:0000313" key="3">
    <source>
        <dbReference type="Proteomes" id="UP000656804"/>
    </source>
</evidence>
<dbReference type="EMBL" id="JADIVZ010000003">
    <property type="protein sequence ID" value="MBF4161720.1"/>
    <property type="molecule type" value="Genomic_DNA"/>
</dbReference>
<dbReference type="RefSeq" id="WP_194502986.1">
    <property type="nucleotide sequence ID" value="NZ_JADIVZ010000003.1"/>
</dbReference>
<gene>
    <name evidence="2" type="ORF">ISG29_08455</name>
</gene>
<proteinExistence type="predicted"/>
<accession>A0A930Y5X7</accession>
<feature type="chain" id="PRO_5038128254" description="DUF4189 domain-containing protein" evidence="1">
    <location>
        <begin position="33"/>
        <end position="117"/>
    </location>
</feature>
<comment type="caution">
    <text evidence="2">The sequence shown here is derived from an EMBL/GenBank/DDBJ whole genome shotgun (WGS) entry which is preliminary data.</text>
</comment>
<feature type="signal peptide" evidence="1">
    <location>
        <begin position="1"/>
        <end position="32"/>
    </location>
</feature>
<dbReference type="Proteomes" id="UP000656804">
    <property type="component" value="Unassembled WGS sequence"/>
</dbReference>
<protein>
    <recommendedName>
        <fullName evidence="4">DUF4189 domain-containing protein</fullName>
    </recommendedName>
</protein>